<dbReference type="PANTHER" id="PTHR35385:SF2">
    <property type="entry name" value="PROTEIN B, PUTATIVE-RELATED"/>
    <property type="match status" value="1"/>
</dbReference>
<comment type="caution">
    <text evidence="1">The sequence shown here is derived from an EMBL/GenBank/DDBJ whole genome shotgun (WGS) entry which is preliminary data.</text>
</comment>
<dbReference type="EMBL" id="MRZV01000679">
    <property type="protein sequence ID" value="PIK45876.1"/>
    <property type="molecule type" value="Genomic_DNA"/>
</dbReference>
<sequence length="427" mass="49429">MYTYICVHAAMETCSTDNPCANLQLESCPRLEPILPKLGYEYKVCSYKEHGTSGMDCTLRLCLTEKADVLKWLKDLEDVTETTWRTSKTYPVSQHKQKNVFRVDLHCHHNTRPKSSTADLRKGSKKLDAQLLYVHIGEGYPTVISLKWTHNHETSSADALRERDVNSETRQKLLDLFKSGHSPSSALDTIKYDLQVSCTNEEYTRLSADRSCCPDLQYCYRVFYHKFKTHYGDTGGEKMMLFLDNKNGPDVLMTDDSTSLRLALHNVYPESVLLLCTFHLLQAMWRWLWDSKHKVEKKHRPLLLNSFKTLVYAETEADLQHKLECVTLDPVAQKYCSFITHVQETYERRVSWSMAHRQDLRINTTAYCEAAMRILKDKIFYRLKAFNVCQLTDFILTRFEDYNIRKSPTLPTIASATPVSIPVLPLP</sequence>
<accession>A0A2G8KCZ6</accession>
<dbReference type="AlphaFoldDB" id="A0A2G8KCZ6"/>
<organism evidence="1 2">
    <name type="scientific">Stichopus japonicus</name>
    <name type="common">Sea cucumber</name>
    <dbReference type="NCBI Taxonomy" id="307972"/>
    <lineage>
        <taxon>Eukaryota</taxon>
        <taxon>Metazoa</taxon>
        <taxon>Echinodermata</taxon>
        <taxon>Eleutherozoa</taxon>
        <taxon>Echinozoa</taxon>
        <taxon>Holothuroidea</taxon>
        <taxon>Aspidochirotacea</taxon>
        <taxon>Aspidochirotida</taxon>
        <taxon>Stichopodidae</taxon>
        <taxon>Apostichopus</taxon>
    </lineage>
</organism>
<proteinExistence type="predicted"/>
<name>A0A2G8KCZ6_STIJA</name>
<reference evidence="1 2" key="1">
    <citation type="journal article" date="2017" name="PLoS Biol.">
        <title>The sea cucumber genome provides insights into morphological evolution and visceral regeneration.</title>
        <authorList>
            <person name="Zhang X."/>
            <person name="Sun L."/>
            <person name="Yuan J."/>
            <person name="Sun Y."/>
            <person name="Gao Y."/>
            <person name="Zhang L."/>
            <person name="Li S."/>
            <person name="Dai H."/>
            <person name="Hamel J.F."/>
            <person name="Liu C."/>
            <person name="Yu Y."/>
            <person name="Liu S."/>
            <person name="Lin W."/>
            <person name="Guo K."/>
            <person name="Jin S."/>
            <person name="Xu P."/>
            <person name="Storey K.B."/>
            <person name="Huan P."/>
            <person name="Zhang T."/>
            <person name="Zhou Y."/>
            <person name="Zhang J."/>
            <person name="Lin C."/>
            <person name="Li X."/>
            <person name="Xing L."/>
            <person name="Huo D."/>
            <person name="Sun M."/>
            <person name="Wang L."/>
            <person name="Mercier A."/>
            <person name="Li F."/>
            <person name="Yang H."/>
            <person name="Xiang J."/>
        </authorList>
    </citation>
    <scope>NUCLEOTIDE SEQUENCE [LARGE SCALE GENOMIC DNA]</scope>
    <source>
        <strain evidence="1">Shaxun</strain>
        <tissue evidence="1">Muscle</tissue>
    </source>
</reference>
<dbReference type="OrthoDB" id="6582261at2759"/>
<dbReference type="STRING" id="307972.A0A2G8KCZ6"/>
<gene>
    <name evidence="1" type="ORF">BSL78_17255</name>
</gene>
<evidence type="ECO:0008006" key="3">
    <source>
        <dbReference type="Google" id="ProtNLM"/>
    </source>
</evidence>
<evidence type="ECO:0000313" key="1">
    <source>
        <dbReference type="EMBL" id="PIK45876.1"/>
    </source>
</evidence>
<protein>
    <recommendedName>
        <fullName evidence="3">MULE transposase domain-containing protein</fullName>
    </recommendedName>
</protein>
<dbReference type="PANTHER" id="PTHR35385">
    <property type="entry name" value="PROTEIN B, PUTATIVE-RELATED-RELATED"/>
    <property type="match status" value="1"/>
</dbReference>
<dbReference type="Proteomes" id="UP000230750">
    <property type="component" value="Unassembled WGS sequence"/>
</dbReference>
<keyword evidence="2" id="KW-1185">Reference proteome</keyword>
<evidence type="ECO:0000313" key="2">
    <source>
        <dbReference type="Proteomes" id="UP000230750"/>
    </source>
</evidence>